<keyword evidence="2" id="KW-0472">Membrane</keyword>
<keyword evidence="2" id="KW-1133">Transmembrane helix</keyword>
<evidence type="ECO:0000313" key="5">
    <source>
        <dbReference type="Proteomes" id="UP000789831"/>
    </source>
</evidence>
<keyword evidence="2" id="KW-0812">Transmembrane</keyword>
<dbReference type="AlphaFoldDB" id="A0A9N9DN16"/>
<evidence type="ECO:0000256" key="3">
    <source>
        <dbReference type="SAM" id="SignalP"/>
    </source>
</evidence>
<accession>A0A9N9DN16</accession>
<sequence>MSVSHIIILLLGFFTASVFPCTPNKFDGNYIAIRLAGVVNWRMNVEFGFINENARIITYNSGDQPTPNEIFMINQPTRGVFEFLPFPSFYREYAIGIPSNIINDTFKLQKRTNSSTQQFTFDCDNCDIQTNSQSWIQYHTSCKIKNNGYSFCMIGADYSNTVNQTLCTAASKWDLWGRISPDIVNITNSTASCTSGSGTSASAPNNAKESSGVQISSGKLVGIVVGSCAVTALILVGYWFFCLRQKSTKNGDSGDKVDNDDRINEIVEP</sequence>
<protein>
    <submittedName>
        <fullName evidence="4">8069_t:CDS:1</fullName>
    </submittedName>
</protein>
<reference evidence="4" key="1">
    <citation type="submission" date="2021-06" db="EMBL/GenBank/DDBJ databases">
        <authorList>
            <person name="Kallberg Y."/>
            <person name="Tangrot J."/>
            <person name="Rosling A."/>
        </authorList>
    </citation>
    <scope>NUCLEOTIDE SEQUENCE</scope>
    <source>
        <strain evidence="4">MT106</strain>
    </source>
</reference>
<feature type="compositionally biased region" description="Basic and acidic residues" evidence="1">
    <location>
        <begin position="252"/>
        <end position="269"/>
    </location>
</feature>
<evidence type="ECO:0000256" key="1">
    <source>
        <dbReference type="SAM" id="MobiDB-lite"/>
    </source>
</evidence>
<feature type="region of interest" description="Disordered" evidence="1">
    <location>
        <begin position="249"/>
        <end position="269"/>
    </location>
</feature>
<name>A0A9N9DN16_9GLOM</name>
<feature type="transmembrane region" description="Helical" evidence="2">
    <location>
        <begin position="220"/>
        <end position="241"/>
    </location>
</feature>
<dbReference type="OrthoDB" id="2338680at2759"/>
<keyword evidence="3" id="KW-0732">Signal</keyword>
<evidence type="ECO:0000256" key="2">
    <source>
        <dbReference type="SAM" id="Phobius"/>
    </source>
</evidence>
<organism evidence="4 5">
    <name type="scientific">Ambispora gerdemannii</name>
    <dbReference type="NCBI Taxonomy" id="144530"/>
    <lineage>
        <taxon>Eukaryota</taxon>
        <taxon>Fungi</taxon>
        <taxon>Fungi incertae sedis</taxon>
        <taxon>Mucoromycota</taxon>
        <taxon>Glomeromycotina</taxon>
        <taxon>Glomeromycetes</taxon>
        <taxon>Archaeosporales</taxon>
        <taxon>Ambisporaceae</taxon>
        <taxon>Ambispora</taxon>
    </lineage>
</organism>
<keyword evidence="5" id="KW-1185">Reference proteome</keyword>
<dbReference type="Proteomes" id="UP000789831">
    <property type="component" value="Unassembled WGS sequence"/>
</dbReference>
<feature type="chain" id="PRO_5040157013" evidence="3">
    <location>
        <begin position="21"/>
        <end position="269"/>
    </location>
</feature>
<comment type="caution">
    <text evidence="4">The sequence shown here is derived from an EMBL/GenBank/DDBJ whole genome shotgun (WGS) entry which is preliminary data.</text>
</comment>
<proteinExistence type="predicted"/>
<dbReference type="EMBL" id="CAJVPL010004066">
    <property type="protein sequence ID" value="CAG8642479.1"/>
    <property type="molecule type" value="Genomic_DNA"/>
</dbReference>
<gene>
    <name evidence="4" type="ORF">AGERDE_LOCUS11038</name>
</gene>
<evidence type="ECO:0000313" key="4">
    <source>
        <dbReference type="EMBL" id="CAG8642479.1"/>
    </source>
</evidence>
<feature type="signal peptide" evidence="3">
    <location>
        <begin position="1"/>
        <end position="20"/>
    </location>
</feature>